<dbReference type="EC" id="3.2.1.8" evidence="11"/>
<keyword evidence="8 11" id="KW-0119">Carbohydrate metabolism</keyword>
<dbReference type="PROSITE" id="PS51760">
    <property type="entry name" value="GH10_2"/>
    <property type="match status" value="1"/>
</dbReference>
<dbReference type="InterPro" id="IPR017853">
    <property type="entry name" value="GH"/>
</dbReference>
<dbReference type="SMR" id="A0A2I7VT77"/>
<comment type="subcellular location">
    <subcellularLocation>
        <location evidence="2">Secreted</location>
    </subcellularLocation>
</comment>
<keyword evidence="5" id="KW-0964">Secreted</keyword>
<evidence type="ECO:0000256" key="2">
    <source>
        <dbReference type="ARBA" id="ARBA00004613"/>
    </source>
</evidence>
<evidence type="ECO:0000256" key="11">
    <source>
        <dbReference type="RuleBase" id="RU361174"/>
    </source>
</evidence>
<evidence type="ECO:0000256" key="3">
    <source>
        <dbReference type="ARBA" id="ARBA00004851"/>
    </source>
</evidence>
<evidence type="ECO:0000256" key="6">
    <source>
        <dbReference type="ARBA" id="ARBA00022651"/>
    </source>
</evidence>
<evidence type="ECO:0000256" key="8">
    <source>
        <dbReference type="ARBA" id="ARBA00023277"/>
    </source>
</evidence>
<dbReference type="PRINTS" id="PR00134">
    <property type="entry name" value="GLHYDRLASE10"/>
</dbReference>
<reference evidence="14" key="1">
    <citation type="submission" date="2017-11" db="EMBL/GenBank/DDBJ databases">
        <title>Draft genome sequence of the sordariomycete Lecythophora hoffmannii CBS 245.38.</title>
        <authorList>
            <person name="Leonhardt S."/>
            <person name="Buettner E."/>
            <person name="Gebauer A.M."/>
            <person name="Hofrichter M."/>
            <person name="Kellner H."/>
        </authorList>
    </citation>
    <scope>NUCLEOTIDE SEQUENCE</scope>
    <source>
        <strain evidence="14">CBS 245.38</strain>
    </source>
</reference>
<feature type="chain" id="PRO_5014341752" description="Beta-xylanase" evidence="12">
    <location>
        <begin position="22"/>
        <end position="443"/>
    </location>
</feature>
<dbReference type="GO" id="GO:0045493">
    <property type="term" value="P:xylan catabolic process"/>
    <property type="evidence" value="ECO:0007669"/>
    <property type="project" value="UniProtKB-KW"/>
</dbReference>
<dbReference type="AlphaFoldDB" id="A0A2I7VT77"/>
<feature type="signal peptide" evidence="12">
    <location>
        <begin position="1"/>
        <end position="21"/>
    </location>
</feature>
<dbReference type="InterPro" id="IPR044846">
    <property type="entry name" value="GH10"/>
</dbReference>
<evidence type="ECO:0000256" key="12">
    <source>
        <dbReference type="SAM" id="SignalP"/>
    </source>
</evidence>
<evidence type="ECO:0000256" key="4">
    <source>
        <dbReference type="ARBA" id="ARBA00007495"/>
    </source>
</evidence>
<keyword evidence="7 11" id="KW-0378">Hydrolase</keyword>
<protein>
    <recommendedName>
        <fullName evidence="11">Beta-xylanase</fullName>
        <ecNumber evidence="11">3.2.1.8</ecNumber>
    </recommendedName>
</protein>
<dbReference type="SMART" id="SM00633">
    <property type="entry name" value="Glyco_10"/>
    <property type="match status" value="1"/>
</dbReference>
<feature type="domain" description="GH10" evidence="13">
    <location>
        <begin position="21"/>
        <end position="341"/>
    </location>
</feature>
<evidence type="ECO:0000256" key="5">
    <source>
        <dbReference type="ARBA" id="ARBA00022525"/>
    </source>
</evidence>
<keyword evidence="10 11" id="KW-0624">Polysaccharide degradation</keyword>
<accession>A0A2I7VT77</accession>
<name>A0A2I7VT77_9PEZI</name>
<sequence>MRYTHLAIGLLVRAASTGVEAQQPQGLHSLFVASGKLFFGTATDTNLFDDTAYVTIANNSDEFGIRVPENSQKWQPTEPVVNNFMFANPDSVAVTSKANRQMLRCHTLTWHSQLPDFVETTNWTRATLTSAIQTHIKNVVGHFKGQCYSWDVVNEALAENGTLRDSVFSRVLGSDFIPISFAAAAAADPGAKLYYNDFNLETSRQKADGAVAIVRLLQGAGVRIDGLGFQAHLDVGKTPNKTALAATLERFTGLGLEVAYTELDVAHDKLPADAAALQQQARDYVAVVGSCLAVAKCVGIVVWEFTDKYSWIPDTFPGKGDACLWDANFTKKAAYTSVSNFLAAAAATATGAPGVNGSSGGVSRTGAATTLSANATGARGSTAATGSAVGTGASSSQGAAAASGLARGGAGRLVGPGGSVQALVCLTSRNGGILAYLAFEYGL</sequence>
<evidence type="ECO:0000256" key="1">
    <source>
        <dbReference type="ARBA" id="ARBA00000681"/>
    </source>
</evidence>
<comment type="pathway">
    <text evidence="3">Glycan degradation; xylan degradation.</text>
</comment>
<evidence type="ECO:0000256" key="10">
    <source>
        <dbReference type="ARBA" id="ARBA00023326"/>
    </source>
</evidence>
<dbReference type="GO" id="GO:0005576">
    <property type="term" value="C:extracellular region"/>
    <property type="evidence" value="ECO:0007669"/>
    <property type="project" value="UniProtKB-SubCell"/>
</dbReference>
<comment type="catalytic activity">
    <reaction evidence="1 11">
        <text>Endohydrolysis of (1-&gt;4)-beta-D-xylosidic linkages in xylans.</text>
        <dbReference type="EC" id="3.2.1.8"/>
    </reaction>
</comment>
<dbReference type="InterPro" id="IPR001000">
    <property type="entry name" value="GH10_dom"/>
</dbReference>
<evidence type="ECO:0000256" key="9">
    <source>
        <dbReference type="ARBA" id="ARBA00023295"/>
    </source>
</evidence>
<proteinExistence type="inferred from homology"/>
<evidence type="ECO:0000259" key="13">
    <source>
        <dbReference type="PROSITE" id="PS51760"/>
    </source>
</evidence>
<dbReference type="PANTHER" id="PTHR31490:SF35">
    <property type="entry name" value="ENDO-1,4-BETA-XYLANASE"/>
    <property type="match status" value="1"/>
</dbReference>
<dbReference type="GO" id="GO:0031176">
    <property type="term" value="F:endo-1,4-beta-xylanase activity"/>
    <property type="evidence" value="ECO:0007669"/>
    <property type="project" value="UniProtKB-EC"/>
</dbReference>
<dbReference type="PANTHER" id="PTHR31490">
    <property type="entry name" value="GLYCOSYL HYDROLASE"/>
    <property type="match status" value="1"/>
</dbReference>
<dbReference type="SUPFAM" id="SSF51445">
    <property type="entry name" value="(Trans)glycosidases"/>
    <property type="match status" value="1"/>
</dbReference>
<comment type="similarity">
    <text evidence="4 11">Belongs to the glycosyl hydrolase 10 (cellulase F) family.</text>
</comment>
<keyword evidence="9 11" id="KW-0326">Glycosidase</keyword>
<keyword evidence="12" id="KW-0732">Signal</keyword>
<evidence type="ECO:0000313" key="14">
    <source>
        <dbReference type="EMBL" id="AUS45856.1"/>
    </source>
</evidence>
<dbReference type="EMBL" id="MG550070">
    <property type="protein sequence ID" value="AUS45856.1"/>
    <property type="molecule type" value="Genomic_DNA"/>
</dbReference>
<dbReference type="Pfam" id="PF00331">
    <property type="entry name" value="Glyco_hydro_10"/>
    <property type="match status" value="1"/>
</dbReference>
<organism evidence="14">
    <name type="scientific">Coniochaeta hoffmannii</name>
    <dbReference type="NCBI Taxonomy" id="91930"/>
    <lineage>
        <taxon>Eukaryota</taxon>
        <taxon>Fungi</taxon>
        <taxon>Dikarya</taxon>
        <taxon>Ascomycota</taxon>
        <taxon>Pezizomycotina</taxon>
        <taxon>Sordariomycetes</taxon>
        <taxon>Sordariomycetidae</taxon>
        <taxon>Coniochaetales</taxon>
        <taxon>Coniochaetaceae</taxon>
        <taxon>Coniochaeta</taxon>
    </lineage>
</organism>
<keyword evidence="6" id="KW-0858">Xylan degradation</keyword>
<evidence type="ECO:0000256" key="7">
    <source>
        <dbReference type="ARBA" id="ARBA00022801"/>
    </source>
</evidence>
<dbReference type="Gene3D" id="3.20.20.80">
    <property type="entry name" value="Glycosidases"/>
    <property type="match status" value="1"/>
</dbReference>